<dbReference type="GO" id="GO:0003700">
    <property type="term" value="F:DNA-binding transcription factor activity"/>
    <property type="evidence" value="ECO:0007669"/>
    <property type="project" value="TreeGrafter"/>
</dbReference>
<keyword evidence="1" id="KW-0678">Repressor</keyword>
<dbReference type="PROSITE" id="PS50932">
    <property type="entry name" value="HTH_LACI_2"/>
    <property type="match status" value="1"/>
</dbReference>
<dbReference type="SUPFAM" id="SSF53822">
    <property type="entry name" value="Periplasmic binding protein-like I"/>
    <property type="match status" value="1"/>
</dbReference>
<dbReference type="CDD" id="cd01392">
    <property type="entry name" value="HTH_LacI"/>
    <property type="match status" value="1"/>
</dbReference>
<evidence type="ECO:0000313" key="6">
    <source>
        <dbReference type="EMBL" id="QEK11595.1"/>
    </source>
</evidence>
<keyword evidence="2" id="KW-0805">Transcription regulation</keyword>
<dbReference type="SUPFAM" id="SSF47413">
    <property type="entry name" value="lambda repressor-like DNA-binding domains"/>
    <property type="match status" value="1"/>
</dbReference>
<dbReference type="EMBL" id="CP042243">
    <property type="protein sequence ID" value="QEK11595.1"/>
    <property type="molecule type" value="Genomic_DNA"/>
</dbReference>
<name>A0A5C0SAK4_CRATE</name>
<evidence type="ECO:0000259" key="5">
    <source>
        <dbReference type="PROSITE" id="PS50932"/>
    </source>
</evidence>
<dbReference type="KEGG" id="crs:FQB35_04020"/>
<evidence type="ECO:0000256" key="1">
    <source>
        <dbReference type="ARBA" id="ARBA00022491"/>
    </source>
</evidence>
<dbReference type="InterPro" id="IPR028082">
    <property type="entry name" value="Peripla_BP_I"/>
</dbReference>
<dbReference type="InterPro" id="IPR000843">
    <property type="entry name" value="HTH_LacI"/>
</dbReference>
<keyword evidence="3" id="KW-0238">DNA-binding</keyword>
<feature type="domain" description="HTH lacI-type" evidence="5">
    <location>
        <begin position="23"/>
        <end position="77"/>
    </location>
</feature>
<evidence type="ECO:0000256" key="2">
    <source>
        <dbReference type="ARBA" id="ARBA00023015"/>
    </source>
</evidence>
<dbReference type="AlphaFoldDB" id="A0A5C0SAK4"/>
<dbReference type="PANTHER" id="PTHR30146">
    <property type="entry name" value="LACI-RELATED TRANSCRIPTIONAL REPRESSOR"/>
    <property type="match status" value="1"/>
</dbReference>
<dbReference type="OrthoDB" id="9784962at2"/>
<accession>A0A5C0SAK4</accession>
<dbReference type="PANTHER" id="PTHR30146:SF148">
    <property type="entry name" value="HTH-TYPE TRANSCRIPTIONAL REPRESSOR PURR-RELATED"/>
    <property type="match status" value="1"/>
</dbReference>
<dbReference type="GO" id="GO:0000976">
    <property type="term" value="F:transcription cis-regulatory region binding"/>
    <property type="evidence" value="ECO:0007669"/>
    <property type="project" value="TreeGrafter"/>
</dbReference>
<dbReference type="Proteomes" id="UP000324646">
    <property type="component" value="Chromosome"/>
</dbReference>
<evidence type="ECO:0000256" key="3">
    <source>
        <dbReference type="ARBA" id="ARBA00023125"/>
    </source>
</evidence>
<evidence type="ECO:0000313" key="7">
    <source>
        <dbReference type="Proteomes" id="UP000324646"/>
    </source>
</evidence>
<gene>
    <name evidence="6" type="ORF">FQB35_04020</name>
</gene>
<organism evidence="6 7">
    <name type="scientific">Crassaminicella thermophila</name>
    <dbReference type="NCBI Taxonomy" id="2599308"/>
    <lineage>
        <taxon>Bacteria</taxon>
        <taxon>Bacillati</taxon>
        <taxon>Bacillota</taxon>
        <taxon>Clostridia</taxon>
        <taxon>Eubacteriales</taxon>
        <taxon>Clostridiaceae</taxon>
        <taxon>Crassaminicella</taxon>
    </lineage>
</organism>
<dbReference type="SMART" id="SM00354">
    <property type="entry name" value="HTH_LACI"/>
    <property type="match status" value="1"/>
</dbReference>
<sequence>MYLKNVKTFAIIIEKENWGMIMVTIKDIAKKLGISYTTVSRALNGKPGVSQETVEKVLKEARKMGYQPNAIARGLVKKYTNTIGLVIADITNPYYPSIARGVEDAARKIGYNVFLCNTNYNKENEQSYLKTLQEQRVDGIIINPAKDDSPNVYDLQTPMVLINSPSYGGNNSTIEVDNKRGGFLATEHLIKSGYKRIAFIGGDIASYSNGRRFEGYKEALKEYNYPVDESIIAYGSFKTKSGYAIIERLLKLENPPDAVFAGNDVIALGILHYAQDKGIKVPEDFGVVGFDNVGFSELPQIQLTTIDQPKYYIGKLAFEILMEEIRNKEERFVKKIVLEPELVIRKTTRGK</sequence>
<dbReference type="InterPro" id="IPR010982">
    <property type="entry name" value="Lambda_DNA-bd_dom_sf"/>
</dbReference>
<dbReference type="Pfam" id="PF00532">
    <property type="entry name" value="Peripla_BP_1"/>
    <property type="match status" value="1"/>
</dbReference>
<proteinExistence type="predicted"/>
<reference evidence="6 7" key="1">
    <citation type="submission" date="2019-07" db="EMBL/GenBank/DDBJ databases">
        <title>Complete genome of Crassaminicella thermophila SY095.</title>
        <authorList>
            <person name="Li X."/>
        </authorList>
    </citation>
    <scope>NUCLEOTIDE SEQUENCE [LARGE SCALE GENOMIC DNA]</scope>
    <source>
        <strain evidence="6 7">SY095</strain>
    </source>
</reference>
<protein>
    <submittedName>
        <fullName evidence="6">LacI family transcriptional regulator</fullName>
    </submittedName>
</protein>
<dbReference type="Gene3D" id="3.40.50.2300">
    <property type="match status" value="2"/>
</dbReference>
<evidence type="ECO:0000256" key="4">
    <source>
        <dbReference type="ARBA" id="ARBA00023163"/>
    </source>
</evidence>
<dbReference type="Gene3D" id="1.10.260.40">
    <property type="entry name" value="lambda repressor-like DNA-binding domains"/>
    <property type="match status" value="1"/>
</dbReference>
<dbReference type="InterPro" id="IPR001761">
    <property type="entry name" value="Peripla_BP/Lac1_sug-bd_dom"/>
</dbReference>
<keyword evidence="4" id="KW-0804">Transcription</keyword>
<keyword evidence="7" id="KW-1185">Reference proteome</keyword>
<dbReference type="CDD" id="cd06267">
    <property type="entry name" value="PBP1_LacI_sugar_binding-like"/>
    <property type="match status" value="1"/>
</dbReference>
<dbReference type="Pfam" id="PF00356">
    <property type="entry name" value="LacI"/>
    <property type="match status" value="1"/>
</dbReference>